<dbReference type="SUPFAM" id="SSF101059">
    <property type="entry name" value="B-form DNA mimic Ocr"/>
    <property type="match status" value="1"/>
</dbReference>
<dbReference type="EMBL" id="LAZR01030918">
    <property type="protein sequence ID" value="KKL55215.1"/>
    <property type="molecule type" value="Genomic_DNA"/>
</dbReference>
<sequence length="104" mass="11527">MDTTLRDIIDIARDELREQCKDSPDFDPTDEAIHEIANGAVPVYISDLMEMAVNDIDLAMATPELGPAFDGTPTPVNIIAANVYEAVTAALYVEWETIKDEREE</sequence>
<proteinExistence type="predicted"/>
<gene>
    <name evidence="1" type="ORF">LCGC14_2257610</name>
</gene>
<organism evidence="1">
    <name type="scientific">marine sediment metagenome</name>
    <dbReference type="NCBI Taxonomy" id="412755"/>
    <lineage>
        <taxon>unclassified sequences</taxon>
        <taxon>metagenomes</taxon>
        <taxon>ecological metagenomes</taxon>
    </lineage>
</organism>
<evidence type="ECO:0000313" key="1">
    <source>
        <dbReference type="EMBL" id="KKL55215.1"/>
    </source>
</evidence>
<name>A0A0F9FD56_9ZZZZ</name>
<dbReference type="Gene3D" id="1.20.120.780">
    <property type="entry name" value="DNA mimic ocr"/>
    <property type="match status" value="1"/>
</dbReference>
<dbReference type="AlphaFoldDB" id="A0A0F9FD56"/>
<reference evidence="1" key="1">
    <citation type="journal article" date="2015" name="Nature">
        <title>Complex archaea that bridge the gap between prokaryotes and eukaryotes.</title>
        <authorList>
            <person name="Spang A."/>
            <person name="Saw J.H."/>
            <person name="Jorgensen S.L."/>
            <person name="Zaremba-Niedzwiedzka K."/>
            <person name="Martijn J."/>
            <person name="Lind A.E."/>
            <person name="van Eijk R."/>
            <person name="Schleper C."/>
            <person name="Guy L."/>
            <person name="Ettema T.J."/>
        </authorList>
    </citation>
    <scope>NUCLEOTIDE SEQUENCE</scope>
</reference>
<feature type="non-terminal residue" evidence="1">
    <location>
        <position position="1"/>
    </location>
</feature>
<comment type="caution">
    <text evidence="1">The sequence shown here is derived from an EMBL/GenBank/DDBJ whole genome shotgun (WGS) entry which is preliminary data.</text>
</comment>
<dbReference type="InterPro" id="IPR036207">
    <property type="entry name" value="B-form_Ocr"/>
</dbReference>
<dbReference type="InterPro" id="IPR014798">
    <property type="entry name" value="Ocr"/>
</dbReference>
<protein>
    <submittedName>
        <fullName evidence="1">Uncharacterized protein</fullName>
    </submittedName>
</protein>
<accession>A0A0F9FD56</accession>
<dbReference type="Pfam" id="PF08684">
    <property type="entry name" value="ocr"/>
    <property type="match status" value="1"/>
</dbReference>